<proteinExistence type="predicted"/>
<dbReference type="EMBL" id="JAUZEE010000014">
    <property type="protein sequence ID" value="MDP4302734.1"/>
    <property type="molecule type" value="Genomic_DNA"/>
</dbReference>
<keyword evidence="4" id="KW-1185">Reference proteome</keyword>
<accession>A0ABT9G8C5</accession>
<name>A0ABT9G8C5_LEPDI</name>
<dbReference type="InterPro" id="IPR003806">
    <property type="entry name" value="ATP-grasp_PylC-type"/>
</dbReference>
<evidence type="ECO:0000313" key="4">
    <source>
        <dbReference type="Proteomes" id="UP001235760"/>
    </source>
</evidence>
<dbReference type="Pfam" id="PF02655">
    <property type="entry name" value="ATP-grasp_3"/>
    <property type="match status" value="1"/>
</dbReference>
<keyword evidence="1" id="KW-0547">Nucleotide-binding</keyword>
<feature type="domain" description="ATP-grasp" evidence="2">
    <location>
        <begin position="238"/>
        <end position="311"/>
    </location>
</feature>
<organism evidence="3 4">
    <name type="scientific">Leptothrix discophora</name>
    <dbReference type="NCBI Taxonomy" id="89"/>
    <lineage>
        <taxon>Bacteria</taxon>
        <taxon>Pseudomonadati</taxon>
        <taxon>Pseudomonadota</taxon>
        <taxon>Betaproteobacteria</taxon>
        <taxon>Burkholderiales</taxon>
        <taxon>Sphaerotilaceae</taxon>
        <taxon>Leptothrix</taxon>
    </lineage>
</organism>
<evidence type="ECO:0000313" key="3">
    <source>
        <dbReference type="EMBL" id="MDP4302734.1"/>
    </source>
</evidence>
<dbReference type="RefSeq" id="WP_305751272.1">
    <property type="nucleotide sequence ID" value="NZ_JAUZEE010000014.1"/>
</dbReference>
<dbReference type="Proteomes" id="UP001235760">
    <property type="component" value="Unassembled WGS sequence"/>
</dbReference>
<gene>
    <name evidence="3" type="ORF">Q8X39_19020</name>
</gene>
<keyword evidence="1" id="KW-0067">ATP-binding</keyword>
<evidence type="ECO:0000256" key="1">
    <source>
        <dbReference type="PROSITE-ProRule" id="PRU00409"/>
    </source>
</evidence>
<sequence length="431" mass="43925">MSAPVLVVAGLSVRALAQAARRDGCEVIGLDLFGDADTRAACRHWLPLARATGGEPGVWQIDPASLRAAWAEALRGCAAQGLPAPLGLLLGSGFAREGADLADLPVLGSAAADIAVLRDPARFFGALKALGIEHPPVSLRPVNTPGWLRKDLAACGGAHVQPADGVAAAPGGPGLYWQQRLLGEAMSLTLVAAAGEDGGRAALLGLNRLLTHAGPDGASHGHGGVIGPLPWTAGSQAQLQTLADRLVRRFRLRGLVGIDLLLVAGRWQVLEINPRPTASLVLYGAGEPDHAAGTWAGPGAGLVQAHLRACRDGAPPDALALAAWRGGAQGRLRGCELVRSPVDGLLSAAGVARLQAQAATLGLHDLPAGPQPLHAGAPVCSVQVVATSAHGDAALVRRLLERRVAAAQALLIDAPPAAQDETPDLPIEIPA</sequence>
<dbReference type="InterPro" id="IPR011761">
    <property type="entry name" value="ATP-grasp"/>
</dbReference>
<protein>
    <submittedName>
        <fullName evidence="3">ATP-grasp domain-containing protein</fullName>
    </submittedName>
</protein>
<evidence type="ECO:0000259" key="2">
    <source>
        <dbReference type="PROSITE" id="PS50975"/>
    </source>
</evidence>
<dbReference type="SUPFAM" id="SSF56059">
    <property type="entry name" value="Glutathione synthetase ATP-binding domain-like"/>
    <property type="match status" value="1"/>
</dbReference>
<comment type="caution">
    <text evidence="3">The sequence shown here is derived from an EMBL/GenBank/DDBJ whole genome shotgun (WGS) entry which is preliminary data.</text>
</comment>
<dbReference type="Gene3D" id="3.30.470.20">
    <property type="entry name" value="ATP-grasp fold, B domain"/>
    <property type="match status" value="1"/>
</dbReference>
<reference evidence="3 4" key="1">
    <citation type="submission" date="2023-08" db="EMBL/GenBank/DDBJ databases">
        <authorList>
            <person name="Roldan D.M."/>
            <person name="Menes R.J."/>
        </authorList>
    </citation>
    <scope>NUCLEOTIDE SEQUENCE [LARGE SCALE GENOMIC DNA]</scope>
    <source>
        <strain evidence="3 4">CCM 2812</strain>
    </source>
</reference>
<dbReference type="PROSITE" id="PS50975">
    <property type="entry name" value="ATP_GRASP"/>
    <property type="match status" value="1"/>
</dbReference>